<organism evidence="2 3">
    <name type="scientific">Alteromonas mediterranea</name>
    <dbReference type="NCBI Taxonomy" id="314275"/>
    <lineage>
        <taxon>Bacteria</taxon>
        <taxon>Pseudomonadati</taxon>
        <taxon>Pseudomonadota</taxon>
        <taxon>Gammaproteobacteria</taxon>
        <taxon>Alteromonadales</taxon>
        <taxon>Alteromonadaceae</taxon>
        <taxon>Alteromonas/Salinimonas group</taxon>
        <taxon>Alteromonas</taxon>
    </lineage>
</organism>
<reference evidence="2 3" key="1">
    <citation type="submission" date="2015-12" db="EMBL/GenBank/DDBJ databases">
        <title>Intraspecies pangenome expansion in the marine bacterium Alteromonas.</title>
        <authorList>
            <person name="Lopez-Perez M."/>
            <person name="Rodriguez-Valera F."/>
        </authorList>
    </citation>
    <scope>NUCLEOTIDE SEQUENCE [LARGE SCALE GENOMIC DNA]</scope>
    <source>
        <strain evidence="2 3">UM8</strain>
    </source>
</reference>
<accession>A0AAC8XLS2</accession>
<dbReference type="InterPro" id="IPR048527">
    <property type="entry name" value="Sde182_C"/>
</dbReference>
<feature type="domain" description="Cellulose-binding Sde182 C-terminal" evidence="1">
    <location>
        <begin position="53"/>
        <end position="114"/>
    </location>
</feature>
<evidence type="ECO:0000313" key="2">
    <source>
        <dbReference type="EMBL" id="AMJ79682.1"/>
    </source>
</evidence>
<sequence>MTSRAVTSLSRIQFAFCLICMWSFIPLAVAEVEERWQPLNQKPRLLVLTDIEADPDGDALQFYWFNYAEAGTMKDQTVKIHSAENMARVHVVAPDVEKPQSIHFILKLTDRGEPH</sequence>
<gene>
    <name evidence="2" type="ORF">AV942_15980</name>
</gene>
<dbReference type="InterPro" id="IPR013783">
    <property type="entry name" value="Ig-like_fold"/>
</dbReference>
<proteinExistence type="predicted"/>
<dbReference type="AlphaFoldDB" id="A0AAC8XLS2"/>
<evidence type="ECO:0000313" key="3">
    <source>
        <dbReference type="Proteomes" id="UP000061468"/>
    </source>
</evidence>
<dbReference type="Proteomes" id="UP000061468">
    <property type="component" value="Chromosome"/>
</dbReference>
<dbReference type="Gene3D" id="2.60.40.10">
    <property type="entry name" value="Immunoglobulins"/>
    <property type="match status" value="1"/>
</dbReference>
<name>A0AAC8XLS2_9ALTE</name>
<dbReference type="Pfam" id="PF21027">
    <property type="entry name" value="Sde0182_C"/>
    <property type="match status" value="1"/>
</dbReference>
<dbReference type="RefSeq" id="WP_015067971.1">
    <property type="nucleotide sequence ID" value="NZ_CP013928.1"/>
</dbReference>
<dbReference type="EMBL" id="CP013928">
    <property type="protein sequence ID" value="AMJ79682.1"/>
    <property type="molecule type" value="Genomic_DNA"/>
</dbReference>
<protein>
    <recommendedName>
        <fullName evidence="1">Cellulose-binding Sde182 C-terminal domain-containing protein</fullName>
    </recommendedName>
</protein>
<evidence type="ECO:0000259" key="1">
    <source>
        <dbReference type="Pfam" id="PF21027"/>
    </source>
</evidence>